<protein>
    <submittedName>
        <fullName evidence="2">Uncharacterized protein</fullName>
    </submittedName>
</protein>
<organism evidence="2 3">
    <name type="scientific">Bursaphelenchus okinawaensis</name>
    <dbReference type="NCBI Taxonomy" id="465554"/>
    <lineage>
        <taxon>Eukaryota</taxon>
        <taxon>Metazoa</taxon>
        <taxon>Ecdysozoa</taxon>
        <taxon>Nematoda</taxon>
        <taxon>Chromadorea</taxon>
        <taxon>Rhabditida</taxon>
        <taxon>Tylenchina</taxon>
        <taxon>Tylenchomorpha</taxon>
        <taxon>Aphelenchoidea</taxon>
        <taxon>Aphelenchoididae</taxon>
        <taxon>Bursaphelenchus</taxon>
    </lineage>
</organism>
<sequence>MPKFIAQLLTLLTVLILLLTQCSAVPLRPQFGIFPAEIKIVLPTFPEEAVWNRIRRDDDIQPDFANSIDNSPIVLDKVDHKQYPWWQSNSPYRLSGR</sequence>
<accession>A0A811LKY3</accession>
<feature type="signal peptide" evidence="1">
    <location>
        <begin position="1"/>
        <end position="24"/>
    </location>
</feature>
<name>A0A811LKY3_9BILA</name>
<gene>
    <name evidence="2" type="ORF">BOKJ2_LOCUS12843</name>
</gene>
<proteinExistence type="predicted"/>
<feature type="chain" id="PRO_5044131739" evidence="1">
    <location>
        <begin position="25"/>
        <end position="97"/>
    </location>
</feature>
<dbReference type="EMBL" id="CAJFDH010000006">
    <property type="protein sequence ID" value="CAD5228768.1"/>
    <property type="molecule type" value="Genomic_DNA"/>
</dbReference>
<evidence type="ECO:0000256" key="1">
    <source>
        <dbReference type="SAM" id="SignalP"/>
    </source>
</evidence>
<reference evidence="2" key="1">
    <citation type="submission" date="2020-09" db="EMBL/GenBank/DDBJ databases">
        <authorList>
            <person name="Kikuchi T."/>
        </authorList>
    </citation>
    <scope>NUCLEOTIDE SEQUENCE</scope>
    <source>
        <strain evidence="2">SH1</strain>
    </source>
</reference>
<keyword evidence="1" id="KW-0732">Signal</keyword>
<dbReference type="AlphaFoldDB" id="A0A811LKY3"/>
<evidence type="ECO:0000313" key="3">
    <source>
        <dbReference type="Proteomes" id="UP000614601"/>
    </source>
</evidence>
<comment type="caution">
    <text evidence="2">The sequence shown here is derived from an EMBL/GenBank/DDBJ whole genome shotgun (WGS) entry which is preliminary data.</text>
</comment>
<evidence type="ECO:0000313" key="2">
    <source>
        <dbReference type="EMBL" id="CAD5228768.1"/>
    </source>
</evidence>
<dbReference type="EMBL" id="CAJFCW020000006">
    <property type="protein sequence ID" value="CAG9124982.1"/>
    <property type="molecule type" value="Genomic_DNA"/>
</dbReference>
<dbReference type="Proteomes" id="UP000614601">
    <property type="component" value="Unassembled WGS sequence"/>
</dbReference>
<keyword evidence="3" id="KW-1185">Reference proteome</keyword>
<dbReference type="Proteomes" id="UP000783686">
    <property type="component" value="Unassembled WGS sequence"/>
</dbReference>